<dbReference type="EMBL" id="LT629695">
    <property type="protein sequence ID" value="SDH90343.1"/>
    <property type="molecule type" value="Genomic_DNA"/>
</dbReference>
<dbReference type="STRING" id="399736.SAMN04489720_2791"/>
<keyword evidence="1" id="KW-0812">Transmembrane</keyword>
<keyword evidence="4" id="KW-1185">Reference proteome</keyword>
<feature type="transmembrane region" description="Helical" evidence="1">
    <location>
        <begin position="68"/>
        <end position="91"/>
    </location>
</feature>
<gene>
    <name evidence="3" type="ORF">SAMN04489720_2791</name>
</gene>
<feature type="domain" description="General stress protein 17M-like" evidence="2">
    <location>
        <begin position="19"/>
        <end position="86"/>
    </location>
</feature>
<proteinExistence type="predicted"/>
<dbReference type="RefSeq" id="WP_092505955.1">
    <property type="nucleotide sequence ID" value="NZ_LT629695.1"/>
</dbReference>
<evidence type="ECO:0000313" key="3">
    <source>
        <dbReference type="EMBL" id="SDH90343.1"/>
    </source>
</evidence>
<evidence type="ECO:0000256" key="1">
    <source>
        <dbReference type="SAM" id="Phobius"/>
    </source>
</evidence>
<feature type="transmembrane region" description="Helical" evidence="1">
    <location>
        <begin position="97"/>
        <end position="115"/>
    </location>
</feature>
<dbReference type="OrthoDB" id="3381462at2"/>
<dbReference type="Proteomes" id="UP000198822">
    <property type="component" value="Chromosome I"/>
</dbReference>
<sequence length="179" mass="19104">MSILQPSDRGEQRLPDGVVVASFATYAEAQAAVNKVSEAEAEIRGLAIVGNDLKLVERVMGRLTWGKVAFNGMLRGLMFGVFFGLAIYLLMPESLQSAFILPLLGAAMGIILAIVTHAMTRKRREFSSVQQVMATRYDIVAPQTIAGKTMHVIGQRAAAAPVTTPAEAPVVPAPESPQA</sequence>
<dbReference type="InterPro" id="IPR025889">
    <property type="entry name" value="GSP17M-like_dom"/>
</dbReference>
<organism evidence="3 4">
    <name type="scientific">Agrococcus jejuensis</name>
    <dbReference type="NCBI Taxonomy" id="399736"/>
    <lineage>
        <taxon>Bacteria</taxon>
        <taxon>Bacillati</taxon>
        <taxon>Actinomycetota</taxon>
        <taxon>Actinomycetes</taxon>
        <taxon>Micrococcales</taxon>
        <taxon>Microbacteriaceae</taxon>
        <taxon>Agrococcus</taxon>
    </lineage>
</organism>
<evidence type="ECO:0000259" key="2">
    <source>
        <dbReference type="Pfam" id="PF11181"/>
    </source>
</evidence>
<dbReference type="Pfam" id="PF11181">
    <property type="entry name" value="YflT"/>
    <property type="match status" value="1"/>
</dbReference>
<keyword evidence="1" id="KW-0472">Membrane</keyword>
<protein>
    <recommendedName>
        <fullName evidence="2">General stress protein 17M-like domain-containing protein</fullName>
    </recommendedName>
</protein>
<evidence type="ECO:0000313" key="4">
    <source>
        <dbReference type="Proteomes" id="UP000198822"/>
    </source>
</evidence>
<keyword evidence="1" id="KW-1133">Transmembrane helix</keyword>
<dbReference type="AlphaFoldDB" id="A0A1G8G7L4"/>
<accession>A0A1G8G7L4</accession>
<reference evidence="4" key="1">
    <citation type="submission" date="2016-10" db="EMBL/GenBank/DDBJ databases">
        <authorList>
            <person name="Varghese N."/>
            <person name="Submissions S."/>
        </authorList>
    </citation>
    <scope>NUCLEOTIDE SEQUENCE [LARGE SCALE GENOMIC DNA]</scope>
    <source>
        <strain evidence="4">DSM 22002</strain>
    </source>
</reference>
<name>A0A1G8G7L4_9MICO</name>